<organism evidence="2 3">
    <name type="scientific">Saccharopolyspora mangrovi</name>
    <dbReference type="NCBI Taxonomy" id="3082379"/>
    <lineage>
        <taxon>Bacteria</taxon>
        <taxon>Bacillati</taxon>
        <taxon>Actinomycetota</taxon>
        <taxon>Actinomycetes</taxon>
        <taxon>Pseudonocardiales</taxon>
        <taxon>Pseudonocardiaceae</taxon>
        <taxon>Saccharopolyspora</taxon>
    </lineage>
</organism>
<keyword evidence="3" id="KW-1185">Reference proteome</keyword>
<dbReference type="PANTHER" id="PTHR43118:SF1">
    <property type="entry name" value="RHAMNOGALACTURONAN LYASE (EUROFUNG)"/>
    <property type="match status" value="1"/>
</dbReference>
<dbReference type="PANTHER" id="PTHR43118">
    <property type="entry name" value="RHAMNOGALACTURONAN LYASE (EUROFUNG)"/>
    <property type="match status" value="1"/>
</dbReference>
<feature type="domain" description="Rhamnogalacturonan lyase family 11 C-terminal" evidence="1">
    <location>
        <begin position="2"/>
        <end position="81"/>
    </location>
</feature>
<sequence>MASNNGTKANPALSADLMGDWREEVVYRTTDSSALRVFSTTEPTDVSLPSLMEDRQYRQAVAWQNTAYNQPPHPSFDLGSRIGR</sequence>
<dbReference type="InterPro" id="IPR034641">
    <property type="entry name" value="RGL11"/>
</dbReference>
<evidence type="ECO:0000313" key="2">
    <source>
        <dbReference type="EMBL" id="MEB3367711.1"/>
    </source>
</evidence>
<protein>
    <recommendedName>
        <fullName evidence="1">Rhamnogalacturonan lyase family 11 C-terminal domain-containing protein</fullName>
    </recommendedName>
</protein>
<dbReference type="InterPro" id="IPR049366">
    <property type="entry name" value="RGL11_C"/>
</dbReference>
<dbReference type="EMBL" id="JAWLNX010000005">
    <property type="protein sequence ID" value="MEB3367711.1"/>
    <property type="molecule type" value="Genomic_DNA"/>
</dbReference>
<gene>
    <name evidence="2" type="ORF">R4I43_09840</name>
</gene>
<accession>A0ABU6A896</accession>
<dbReference type="Pfam" id="PF21348">
    <property type="entry name" value="RGL11_C"/>
    <property type="match status" value="1"/>
</dbReference>
<reference evidence="2 3" key="1">
    <citation type="submission" date="2023-10" db="EMBL/GenBank/DDBJ databases">
        <title>Saccharopolyspora sp. nov., isolated from mangrove soil.</title>
        <authorList>
            <person name="Lu Y."/>
            <person name="Liu W."/>
        </authorList>
    </citation>
    <scope>NUCLEOTIDE SEQUENCE [LARGE SCALE GENOMIC DNA]</scope>
    <source>
        <strain evidence="2 3">S2-29</strain>
    </source>
</reference>
<name>A0ABU6A896_9PSEU</name>
<dbReference type="Proteomes" id="UP001327093">
    <property type="component" value="Unassembled WGS sequence"/>
</dbReference>
<evidence type="ECO:0000313" key="3">
    <source>
        <dbReference type="Proteomes" id="UP001327093"/>
    </source>
</evidence>
<comment type="caution">
    <text evidence="2">The sequence shown here is derived from an EMBL/GenBank/DDBJ whole genome shotgun (WGS) entry which is preliminary data.</text>
</comment>
<evidence type="ECO:0000259" key="1">
    <source>
        <dbReference type="Pfam" id="PF21348"/>
    </source>
</evidence>
<proteinExistence type="predicted"/>